<comment type="caution">
    <text evidence="3">The sequence shown here is derived from an EMBL/GenBank/DDBJ whole genome shotgun (WGS) entry which is preliminary data.</text>
</comment>
<dbReference type="Gene3D" id="3.20.20.30">
    <property type="entry name" value="Luciferase-like domain"/>
    <property type="match status" value="1"/>
</dbReference>
<keyword evidence="1" id="KW-0560">Oxidoreductase</keyword>
<dbReference type="AlphaFoldDB" id="H0JN61"/>
<dbReference type="GO" id="GO:0016705">
    <property type="term" value="F:oxidoreductase activity, acting on paired donors, with incorporation or reduction of molecular oxygen"/>
    <property type="evidence" value="ECO:0007669"/>
    <property type="project" value="InterPro"/>
</dbReference>
<dbReference type="Proteomes" id="UP000005064">
    <property type="component" value="Unassembled WGS sequence"/>
</dbReference>
<dbReference type="InterPro" id="IPR022526">
    <property type="entry name" value="F420_Rv3093c"/>
</dbReference>
<proteinExistence type="predicted"/>
<evidence type="ECO:0000259" key="2">
    <source>
        <dbReference type="Pfam" id="PF00296"/>
    </source>
</evidence>
<dbReference type="PATRIC" id="fig|1114960.4.peg.1048"/>
<feature type="domain" description="Luciferase-like" evidence="2">
    <location>
        <begin position="21"/>
        <end position="304"/>
    </location>
</feature>
<evidence type="ECO:0000256" key="1">
    <source>
        <dbReference type="ARBA" id="ARBA00023002"/>
    </source>
</evidence>
<dbReference type="EMBL" id="AHBW01000032">
    <property type="protein sequence ID" value="EHK85139.1"/>
    <property type="molecule type" value="Genomic_DNA"/>
</dbReference>
<gene>
    <name evidence="3" type="ORF">AK37_05192</name>
</gene>
<sequence>MTVMTENTTRRWGLTVPLDGIPLSDQRRIIEELPDLGYTDVWSSEAGAADAFTPLTLASVWAPGLRLGTAIVPVYTRGPATLAMSAASLAAAAPGRFVLGVGTSSDVIVEKWNGIPFEEPFKRARDTLRFLRAALAGEKVSEKYDTFAVDGFRAGVVPDPAPPVLLAALRPGMLRLAGREADGAIINWLSADDVRTVAPYVHEGGENKEIVARIFVLPGFDTETARAIGRRMIAAYMNVPVYRAFHEFLGRSDDFAGMWKAWAEGDRKAALEAIPDHVVDALVIHGEPEACREHVERYVEAGVTTPAIALVPSGDPAPMIRALAPR</sequence>
<dbReference type="InterPro" id="IPR036661">
    <property type="entry name" value="Luciferase-like_sf"/>
</dbReference>
<reference evidence="3 4" key="1">
    <citation type="submission" date="2011-12" db="EMBL/GenBank/DDBJ databases">
        <authorList>
            <person name="Kriszt B."/>
            <person name="Tancsics A."/>
            <person name="Cserhati M."/>
            <person name="Toth A."/>
            <person name="Nagy I."/>
            <person name="Horvath B."/>
            <person name="Tamura T."/>
            <person name="Kukolya J."/>
            <person name="Szoboszlay S."/>
        </authorList>
    </citation>
    <scope>NUCLEOTIDE SEQUENCE [LARGE SCALE GENOMIC DNA]</scope>
    <source>
        <strain evidence="3 4">AK37</strain>
    </source>
</reference>
<protein>
    <submittedName>
        <fullName evidence="3">Luciferase-like protein</fullName>
    </submittedName>
</protein>
<dbReference type="PANTHER" id="PTHR43244:SF1">
    <property type="entry name" value="5,10-METHYLENETETRAHYDROMETHANOPTERIN REDUCTASE"/>
    <property type="match status" value="1"/>
</dbReference>
<dbReference type="InterPro" id="IPR011251">
    <property type="entry name" value="Luciferase-like_dom"/>
</dbReference>
<organism evidence="3 4">
    <name type="scientific">Rhodococcus pyridinivorans AK37</name>
    <dbReference type="NCBI Taxonomy" id="1114960"/>
    <lineage>
        <taxon>Bacteria</taxon>
        <taxon>Bacillati</taxon>
        <taxon>Actinomycetota</taxon>
        <taxon>Actinomycetes</taxon>
        <taxon>Mycobacteriales</taxon>
        <taxon>Nocardiaceae</taxon>
        <taxon>Rhodococcus</taxon>
    </lineage>
</organism>
<dbReference type="SUPFAM" id="SSF51679">
    <property type="entry name" value="Bacterial luciferase-like"/>
    <property type="match status" value="1"/>
</dbReference>
<dbReference type="PANTHER" id="PTHR43244">
    <property type="match status" value="1"/>
</dbReference>
<dbReference type="Pfam" id="PF00296">
    <property type="entry name" value="Bac_luciferase"/>
    <property type="match status" value="1"/>
</dbReference>
<dbReference type="InterPro" id="IPR050564">
    <property type="entry name" value="F420-G6PD/mer"/>
</dbReference>
<evidence type="ECO:0000313" key="4">
    <source>
        <dbReference type="Proteomes" id="UP000005064"/>
    </source>
</evidence>
<name>H0JN61_9NOCA</name>
<accession>H0JN61</accession>
<evidence type="ECO:0000313" key="3">
    <source>
        <dbReference type="EMBL" id="EHK85139.1"/>
    </source>
</evidence>
<dbReference type="CDD" id="cd01097">
    <property type="entry name" value="Tetrahydromethanopterin_reductase"/>
    <property type="match status" value="1"/>
</dbReference>
<dbReference type="NCBIfam" id="TIGR03841">
    <property type="entry name" value="F420_Rv3093c"/>
    <property type="match status" value="1"/>
</dbReference>